<evidence type="ECO:0000256" key="4">
    <source>
        <dbReference type="ARBA" id="ARBA00023163"/>
    </source>
</evidence>
<dbReference type="PANTHER" id="PTHR30126:SF40">
    <property type="entry name" value="HTH-TYPE TRANSCRIPTIONAL REGULATOR GLTR"/>
    <property type="match status" value="1"/>
</dbReference>
<dbReference type="PANTHER" id="PTHR30126">
    <property type="entry name" value="HTH-TYPE TRANSCRIPTIONAL REGULATOR"/>
    <property type="match status" value="1"/>
</dbReference>
<keyword evidence="3" id="KW-0238">DNA-binding</keyword>
<evidence type="ECO:0000313" key="7">
    <source>
        <dbReference type="Proteomes" id="UP001165962"/>
    </source>
</evidence>
<reference evidence="6" key="1">
    <citation type="submission" date="2020-03" db="EMBL/GenBank/DDBJ databases">
        <title>Draft sequencing of Paenibacilllus sp. S3N08.</title>
        <authorList>
            <person name="Kim D.-U."/>
        </authorList>
    </citation>
    <scope>NUCLEOTIDE SEQUENCE</scope>
    <source>
        <strain evidence="6">S3N08</strain>
    </source>
</reference>
<dbReference type="Pfam" id="PF03466">
    <property type="entry name" value="LysR_substrate"/>
    <property type="match status" value="1"/>
</dbReference>
<evidence type="ECO:0000256" key="3">
    <source>
        <dbReference type="ARBA" id="ARBA00023125"/>
    </source>
</evidence>
<dbReference type="InterPro" id="IPR000847">
    <property type="entry name" value="LysR_HTH_N"/>
</dbReference>
<dbReference type="EMBL" id="JAAOIW010000002">
    <property type="protein sequence ID" value="NHN29488.1"/>
    <property type="molecule type" value="Genomic_DNA"/>
</dbReference>
<keyword evidence="2" id="KW-0805">Transcription regulation</keyword>
<evidence type="ECO:0000256" key="1">
    <source>
        <dbReference type="ARBA" id="ARBA00009437"/>
    </source>
</evidence>
<dbReference type="RefSeq" id="WP_166147495.1">
    <property type="nucleotide sequence ID" value="NZ_JAAOIW010000002.1"/>
</dbReference>
<accession>A0ABX0J3U0</accession>
<protein>
    <submittedName>
        <fullName evidence="6">LysR family transcriptional regulator</fullName>
    </submittedName>
</protein>
<dbReference type="PROSITE" id="PS50931">
    <property type="entry name" value="HTH_LYSR"/>
    <property type="match status" value="1"/>
</dbReference>
<organism evidence="6 7">
    <name type="scientific">Paenibacillus agricola</name>
    <dbReference type="NCBI Taxonomy" id="2716264"/>
    <lineage>
        <taxon>Bacteria</taxon>
        <taxon>Bacillati</taxon>
        <taxon>Bacillota</taxon>
        <taxon>Bacilli</taxon>
        <taxon>Bacillales</taxon>
        <taxon>Paenibacillaceae</taxon>
        <taxon>Paenibacillus</taxon>
    </lineage>
</organism>
<proteinExistence type="inferred from homology"/>
<dbReference type="InterPro" id="IPR036390">
    <property type="entry name" value="WH_DNA-bd_sf"/>
</dbReference>
<evidence type="ECO:0000256" key="2">
    <source>
        <dbReference type="ARBA" id="ARBA00023015"/>
    </source>
</evidence>
<evidence type="ECO:0000259" key="5">
    <source>
        <dbReference type="PROSITE" id="PS50931"/>
    </source>
</evidence>
<dbReference type="CDD" id="cd05466">
    <property type="entry name" value="PBP2_LTTR_substrate"/>
    <property type="match status" value="1"/>
</dbReference>
<dbReference type="Gene3D" id="1.10.10.10">
    <property type="entry name" value="Winged helix-like DNA-binding domain superfamily/Winged helix DNA-binding domain"/>
    <property type="match status" value="1"/>
</dbReference>
<dbReference type="Gene3D" id="3.40.190.10">
    <property type="entry name" value="Periplasmic binding protein-like II"/>
    <property type="match status" value="2"/>
</dbReference>
<dbReference type="InterPro" id="IPR005119">
    <property type="entry name" value="LysR_subst-bd"/>
</dbReference>
<gene>
    <name evidence="6" type="ORF">G9U52_06535</name>
</gene>
<evidence type="ECO:0000313" key="6">
    <source>
        <dbReference type="EMBL" id="NHN29488.1"/>
    </source>
</evidence>
<feature type="domain" description="HTH lysR-type" evidence="5">
    <location>
        <begin position="1"/>
        <end position="58"/>
    </location>
</feature>
<keyword evidence="4" id="KW-0804">Transcription</keyword>
<dbReference type="Proteomes" id="UP001165962">
    <property type="component" value="Unassembled WGS sequence"/>
</dbReference>
<sequence length="309" mass="35433">MNLEQITTFLQVYQIGSFQETANQMFLPQPTISHRITQLERELGKPLLIRGKGKVRLTEEGKAFLPYARHILGSLQEGREAVASVEQGSAGKLTLGSNNSFASSVLPEVLDSFMTEYPKVALKVQCYASPTLVRFMKQREIQLAITRYTSNDRGITYRSVYSESTDLIVSPSHPFAKRKKVDIEEILKETFITYQKDTQYRDLLDSTLNQIQLNYITKFETNNLGLIKHFIKQNAGVHLSGSLYMRNELARKELVQVKIEHNPFAQSQVFIAHLKDEANSLDQLFIKHFEKQINSQLNRERSFLNEVTI</sequence>
<dbReference type="Pfam" id="PF00126">
    <property type="entry name" value="HTH_1"/>
    <property type="match status" value="1"/>
</dbReference>
<comment type="caution">
    <text evidence="6">The sequence shown here is derived from an EMBL/GenBank/DDBJ whole genome shotgun (WGS) entry which is preliminary data.</text>
</comment>
<comment type="similarity">
    <text evidence="1">Belongs to the LysR transcriptional regulatory family.</text>
</comment>
<keyword evidence="7" id="KW-1185">Reference proteome</keyword>
<dbReference type="InterPro" id="IPR036388">
    <property type="entry name" value="WH-like_DNA-bd_sf"/>
</dbReference>
<dbReference type="SUPFAM" id="SSF46785">
    <property type="entry name" value="Winged helix' DNA-binding domain"/>
    <property type="match status" value="1"/>
</dbReference>
<dbReference type="SUPFAM" id="SSF53850">
    <property type="entry name" value="Periplasmic binding protein-like II"/>
    <property type="match status" value="1"/>
</dbReference>
<name>A0ABX0J3U0_9BACL</name>